<gene>
    <name evidence="3" type="ORF">ACFQ4O_10165</name>
</gene>
<dbReference type="PROSITE" id="PS00018">
    <property type="entry name" value="EF_HAND_1"/>
    <property type="match status" value="1"/>
</dbReference>
<evidence type="ECO:0000259" key="2">
    <source>
        <dbReference type="PROSITE" id="PS50222"/>
    </source>
</evidence>
<sequence length="134" mass="14371">MKTLSLLAGAAMLFAVAPAMAQTIPSGAEVLKTYNKDGDDTLELAEVIHLSAKLYNEINPDGDSTLEPDETKGRLTAADWKKANKDGDKTLEVDEWLSIARKRFAAADKNKDGKLTAAELDSKAGRGVVVLIVK</sequence>
<dbReference type="Gene3D" id="1.10.238.10">
    <property type="entry name" value="EF-hand"/>
    <property type="match status" value="1"/>
</dbReference>
<protein>
    <recommendedName>
        <fullName evidence="2">EF-hand domain-containing protein</fullName>
    </recommendedName>
</protein>
<evidence type="ECO:0000256" key="1">
    <source>
        <dbReference type="SAM" id="SignalP"/>
    </source>
</evidence>
<feature type="chain" id="PRO_5047422949" description="EF-hand domain-containing protein" evidence="1">
    <location>
        <begin position="22"/>
        <end position="134"/>
    </location>
</feature>
<dbReference type="InterPro" id="IPR018247">
    <property type="entry name" value="EF_Hand_1_Ca_BS"/>
</dbReference>
<dbReference type="PROSITE" id="PS50222">
    <property type="entry name" value="EF_HAND_2"/>
    <property type="match status" value="1"/>
</dbReference>
<accession>A0ABW3Z8R0</accession>
<organism evidence="3 4">
    <name type="scientific">Methylopila musalis</name>
    <dbReference type="NCBI Taxonomy" id="1134781"/>
    <lineage>
        <taxon>Bacteria</taxon>
        <taxon>Pseudomonadati</taxon>
        <taxon>Pseudomonadota</taxon>
        <taxon>Alphaproteobacteria</taxon>
        <taxon>Hyphomicrobiales</taxon>
        <taxon>Methylopilaceae</taxon>
        <taxon>Methylopila</taxon>
    </lineage>
</organism>
<dbReference type="SUPFAM" id="SSF47473">
    <property type="entry name" value="EF-hand"/>
    <property type="match status" value="1"/>
</dbReference>
<feature type="domain" description="EF-hand" evidence="2">
    <location>
        <begin position="95"/>
        <end position="130"/>
    </location>
</feature>
<proteinExistence type="predicted"/>
<feature type="signal peptide" evidence="1">
    <location>
        <begin position="1"/>
        <end position="21"/>
    </location>
</feature>
<dbReference type="EMBL" id="JBHTMX010000081">
    <property type="protein sequence ID" value="MFD1332362.1"/>
    <property type="molecule type" value="Genomic_DNA"/>
</dbReference>
<keyword evidence="1" id="KW-0732">Signal</keyword>
<dbReference type="RefSeq" id="WP_378775580.1">
    <property type="nucleotide sequence ID" value="NZ_JBHTMX010000081.1"/>
</dbReference>
<name>A0ABW3Z8R0_9HYPH</name>
<keyword evidence="4" id="KW-1185">Reference proteome</keyword>
<dbReference type="InterPro" id="IPR002048">
    <property type="entry name" value="EF_hand_dom"/>
</dbReference>
<evidence type="ECO:0000313" key="3">
    <source>
        <dbReference type="EMBL" id="MFD1332362.1"/>
    </source>
</evidence>
<reference evidence="4" key="1">
    <citation type="journal article" date="2019" name="Int. J. Syst. Evol. Microbiol.">
        <title>The Global Catalogue of Microorganisms (GCM) 10K type strain sequencing project: providing services to taxonomists for standard genome sequencing and annotation.</title>
        <authorList>
            <consortium name="The Broad Institute Genomics Platform"/>
            <consortium name="The Broad Institute Genome Sequencing Center for Infectious Disease"/>
            <person name="Wu L."/>
            <person name="Ma J."/>
        </authorList>
    </citation>
    <scope>NUCLEOTIDE SEQUENCE [LARGE SCALE GENOMIC DNA]</scope>
    <source>
        <strain evidence="4">CCUG 61696</strain>
    </source>
</reference>
<dbReference type="InterPro" id="IPR011992">
    <property type="entry name" value="EF-hand-dom_pair"/>
</dbReference>
<dbReference type="Proteomes" id="UP001597171">
    <property type="component" value="Unassembled WGS sequence"/>
</dbReference>
<comment type="caution">
    <text evidence="3">The sequence shown here is derived from an EMBL/GenBank/DDBJ whole genome shotgun (WGS) entry which is preliminary data.</text>
</comment>
<evidence type="ECO:0000313" key="4">
    <source>
        <dbReference type="Proteomes" id="UP001597171"/>
    </source>
</evidence>